<dbReference type="Pfam" id="PF00561">
    <property type="entry name" value="Abhydrolase_1"/>
    <property type="match status" value="1"/>
</dbReference>
<keyword evidence="2 3" id="KW-0456">Lyase</keyword>
<dbReference type="PANTHER" id="PTHR42916">
    <property type="entry name" value="2-SUCCINYL-5-ENOLPYRUVYL-6-HYDROXY-3-CYCLOHEXENE-1-CARBOXYLATE SYNTHASE"/>
    <property type="match status" value="1"/>
</dbReference>
<dbReference type="SUPFAM" id="SSF53474">
    <property type="entry name" value="alpha/beta-Hydrolases"/>
    <property type="match status" value="1"/>
</dbReference>
<reference evidence="5 6" key="1">
    <citation type="submission" date="2021-03" db="EMBL/GenBank/DDBJ databases">
        <title>Enterococcal diversity collection.</title>
        <authorList>
            <person name="Gilmore M.S."/>
            <person name="Schwartzman J."/>
            <person name="Van Tyne D."/>
            <person name="Martin M."/>
            <person name="Earl A.M."/>
            <person name="Manson A.L."/>
            <person name="Straub T."/>
            <person name="Salamzade R."/>
            <person name="Saavedra J."/>
            <person name="Lebreton F."/>
            <person name="Prichula J."/>
            <person name="Schaufler K."/>
            <person name="Gaca A."/>
            <person name="Sgardioli B."/>
            <person name="Wagenaar J."/>
            <person name="Strong T."/>
        </authorList>
    </citation>
    <scope>NUCLEOTIDE SEQUENCE [LARGE SCALE GENOMIC DNA]</scope>
    <source>
        <strain evidence="5 6">MSG2901</strain>
    </source>
</reference>
<dbReference type="InterPro" id="IPR029058">
    <property type="entry name" value="AB_hydrolase_fold"/>
</dbReference>
<comment type="function">
    <text evidence="3">Catalyzes a proton abstraction reaction that results in 2,5-elimination of pyruvate from 2-succinyl-5-enolpyruvyl-6-hydroxy-3-cyclohexene-1-carboxylate (SEPHCHC) and the formation of 2-succinyl-6-hydroxy-2,4-cyclohexadiene-1-carboxylate (SHCHC).</text>
</comment>
<evidence type="ECO:0000256" key="2">
    <source>
        <dbReference type="ARBA" id="ARBA00023239"/>
    </source>
</evidence>
<dbReference type="InterPro" id="IPR000073">
    <property type="entry name" value="AB_hydrolase_1"/>
</dbReference>
<evidence type="ECO:0000313" key="6">
    <source>
        <dbReference type="Proteomes" id="UP000664832"/>
    </source>
</evidence>
<dbReference type="EMBL" id="JAFLWI010000002">
    <property type="protein sequence ID" value="MBO0481214.1"/>
    <property type="molecule type" value="Genomic_DNA"/>
</dbReference>
<evidence type="ECO:0000256" key="1">
    <source>
        <dbReference type="ARBA" id="ARBA00022428"/>
    </source>
</evidence>
<dbReference type="GO" id="GO:0070205">
    <property type="term" value="F:2-succinyl-6-hydroxy-2,4-cyclohexadiene-1-carboxylate synthase activity"/>
    <property type="evidence" value="ECO:0007669"/>
    <property type="project" value="UniProtKB-EC"/>
</dbReference>
<dbReference type="Gene3D" id="3.40.50.1820">
    <property type="entry name" value="alpha/beta hydrolase"/>
    <property type="match status" value="1"/>
</dbReference>
<name>A0ABS3HXN2_9ENTE</name>
<dbReference type="InterPro" id="IPR022485">
    <property type="entry name" value="SHCHC_synthase_MenH"/>
</dbReference>
<keyword evidence="1 3" id="KW-0474">Menaquinone biosynthesis</keyword>
<sequence>MNRTIRGVIYAYSWQQKYDPSKATVVCLHGFTGTKQTFQLLQDPVYNFLFIDLLGHGDSSVFVHPWRYQLSEIVKDLNQLIQELEIKHWYVLGYSMGARVALAWAIEQPNNLCGVILEAGTPGIIDEKERKQRKEADQKLALKLWRRPLVDFVDFWQNFPLFSSQKNLPKQTQKKIRNERLSQNKFGLAMSLWFMGTGVQKNYWLELATLKQPVLYVVGEQDQKFLAIGNRLCQQLSHSTLVVIPDSGHCVHLEQPQAFVSKLSQWLAEKSIVSEDMR</sequence>
<dbReference type="RefSeq" id="WP_206898043.1">
    <property type="nucleotide sequence ID" value="NZ_JAFLWI010000002.1"/>
</dbReference>
<feature type="domain" description="AB hydrolase-1" evidence="4">
    <location>
        <begin position="24"/>
        <end position="256"/>
    </location>
</feature>
<dbReference type="Proteomes" id="UP000664832">
    <property type="component" value="Unassembled WGS sequence"/>
</dbReference>
<evidence type="ECO:0000313" key="5">
    <source>
        <dbReference type="EMBL" id="MBO0481214.1"/>
    </source>
</evidence>
<keyword evidence="6" id="KW-1185">Reference proteome</keyword>
<evidence type="ECO:0000259" key="4">
    <source>
        <dbReference type="Pfam" id="PF00561"/>
    </source>
</evidence>
<comment type="similarity">
    <text evidence="3">Belongs to the AB hydrolase superfamily. MenH family.</text>
</comment>
<dbReference type="EC" id="4.2.99.20" evidence="3"/>
<comment type="subunit">
    <text evidence="3">Monomer.</text>
</comment>
<gene>
    <name evidence="3 5" type="primary">menH</name>
    <name evidence="5" type="ORF">JZO71_02615</name>
</gene>
<accession>A0ABS3HXN2</accession>
<comment type="pathway">
    <text evidence="3">Quinol/quinone metabolism; 1,4-dihydroxy-2-naphthoate biosynthesis; 1,4-dihydroxy-2-naphthoate from chorismate: step 3/7.</text>
</comment>
<comment type="pathway">
    <text evidence="3">Quinol/quinone metabolism; menaquinone biosynthesis.</text>
</comment>
<comment type="catalytic activity">
    <reaction evidence="3">
        <text>5-enolpyruvoyl-6-hydroxy-2-succinyl-cyclohex-3-ene-1-carboxylate = (1R,6R)-6-hydroxy-2-succinyl-cyclohexa-2,4-diene-1-carboxylate + pyruvate</text>
        <dbReference type="Rhea" id="RHEA:25597"/>
        <dbReference type="ChEBI" id="CHEBI:15361"/>
        <dbReference type="ChEBI" id="CHEBI:58689"/>
        <dbReference type="ChEBI" id="CHEBI:58818"/>
        <dbReference type="EC" id="4.2.99.20"/>
    </reaction>
</comment>
<dbReference type="NCBIfam" id="TIGR03695">
    <property type="entry name" value="menH_SHCHC"/>
    <property type="match status" value="1"/>
</dbReference>
<protein>
    <recommendedName>
        <fullName evidence="3">Putative 2-succinyl-6-hydroxy-2,4-cyclohexadiene-1-carboxylate synthase</fullName>
        <shortName evidence="3">SHCHC synthase</shortName>
        <ecNumber evidence="3">4.2.99.20</ecNumber>
    </recommendedName>
</protein>
<organism evidence="5 6">
    <name type="scientific">Candidatus Enterococcus courvalinii</name>
    <dbReference type="NCBI Taxonomy" id="2815329"/>
    <lineage>
        <taxon>Bacteria</taxon>
        <taxon>Bacillati</taxon>
        <taxon>Bacillota</taxon>
        <taxon>Bacilli</taxon>
        <taxon>Lactobacillales</taxon>
        <taxon>Enterococcaceae</taxon>
        <taxon>Enterococcus</taxon>
    </lineage>
</organism>
<evidence type="ECO:0000256" key="3">
    <source>
        <dbReference type="HAMAP-Rule" id="MF_01660"/>
    </source>
</evidence>
<dbReference type="HAMAP" id="MF_01660">
    <property type="entry name" value="MenH"/>
    <property type="match status" value="1"/>
</dbReference>
<comment type="caution">
    <text evidence="5">The sequence shown here is derived from an EMBL/GenBank/DDBJ whole genome shotgun (WGS) entry which is preliminary data.</text>
</comment>
<proteinExistence type="inferred from homology"/>
<dbReference type="PANTHER" id="PTHR42916:SF1">
    <property type="entry name" value="PROTEIN PHYLLO, CHLOROPLASTIC"/>
    <property type="match status" value="1"/>
</dbReference>